<dbReference type="SMART" id="SM00862">
    <property type="entry name" value="Trans_reg_C"/>
    <property type="match status" value="1"/>
</dbReference>
<dbReference type="InterPro" id="IPR002182">
    <property type="entry name" value="NB-ARC"/>
</dbReference>
<reference evidence="8" key="1">
    <citation type="submission" date="2021-01" db="EMBL/GenBank/DDBJ databases">
        <title>Whole genome shotgun sequence of Actinoplanes rishiriensis NBRC 108556.</title>
        <authorList>
            <person name="Komaki H."/>
            <person name="Tamura T."/>
        </authorList>
    </citation>
    <scope>NUCLEOTIDE SEQUENCE</scope>
    <source>
        <strain evidence="8">NBRC 108556</strain>
    </source>
</reference>
<dbReference type="SUPFAM" id="SSF46894">
    <property type="entry name" value="C-terminal effector domain of the bipartite response regulators"/>
    <property type="match status" value="1"/>
</dbReference>
<keyword evidence="5" id="KW-0802">TPR repeat</keyword>
<dbReference type="SUPFAM" id="SSF52540">
    <property type="entry name" value="P-loop containing nucleoside triphosphate hydrolases"/>
    <property type="match status" value="1"/>
</dbReference>
<proteinExistence type="inferred from homology"/>
<organism evidence="8 9">
    <name type="scientific">Paractinoplanes rishiriensis</name>
    <dbReference type="NCBI Taxonomy" id="1050105"/>
    <lineage>
        <taxon>Bacteria</taxon>
        <taxon>Bacillati</taxon>
        <taxon>Actinomycetota</taxon>
        <taxon>Actinomycetes</taxon>
        <taxon>Micromonosporales</taxon>
        <taxon>Micromonosporaceae</taxon>
        <taxon>Paractinoplanes</taxon>
    </lineage>
</organism>
<evidence type="ECO:0000313" key="8">
    <source>
        <dbReference type="EMBL" id="GIE99655.1"/>
    </source>
</evidence>
<protein>
    <submittedName>
        <fullName evidence="8">SARP family transcriptional regulator</fullName>
    </submittedName>
</protein>
<dbReference type="InterPro" id="IPR027417">
    <property type="entry name" value="P-loop_NTPase"/>
</dbReference>
<evidence type="ECO:0000256" key="3">
    <source>
        <dbReference type="ARBA" id="ARBA00023125"/>
    </source>
</evidence>
<dbReference type="GO" id="GO:0003677">
    <property type="term" value="F:DNA binding"/>
    <property type="evidence" value="ECO:0007669"/>
    <property type="project" value="UniProtKB-UniRule"/>
</dbReference>
<keyword evidence="9" id="KW-1185">Reference proteome</keyword>
<comment type="similarity">
    <text evidence="1">Belongs to the AfsR/DnrI/RedD regulatory family.</text>
</comment>
<dbReference type="PANTHER" id="PTHR35807">
    <property type="entry name" value="TRANSCRIPTIONAL REGULATOR REDD-RELATED"/>
    <property type="match status" value="1"/>
</dbReference>
<keyword evidence="2" id="KW-0805">Transcription regulation</keyword>
<name>A0A919K674_9ACTN</name>
<evidence type="ECO:0000256" key="4">
    <source>
        <dbReference type="ARBA" id="ARBA00023163"/>
    </source>
</evidence>
<accession>A0A919K674</accession>
<evidence type="ECO:0000256" key="6">
    <source>
        <dbReference type="PROSITE-ProRule" id="PRU01091"/>
    </source>
</evidence>
<keyword evidence="3 6" id="KW-0238">DNA-binding</keyword>
<dbReference type="InterPro" id="IPR019734">
    <property type="entry name" value="TPR_rpt"/>
</dbReference>
<feature type="DNA-binding region" description="OmpR/PhoB-type" evidence="6">
    <location>
        <begin position="1"/>
        <end position="101"/>
    </location>
</feature>
<dbReference type="Pfam" id="PF13424">
    <property type="entry name" value="TPR_12"/>
    <property type="match status" value="1"/>
</dbReference>
<feature type="repeat" description="TPR" evidence="5">
    <location>
        <begin position="732"/>
        <end position="765"/>
    </location>
</feature>
<comment type="caution">
    <text evidence="8">The sequence shown here is derived from an EMBL/GenBank/DDBJ whole genome shotgun (WGS) entry which is preliminary data.</text>
</comment>
<dbReference type="GO" id="GO:0006355">
    <property type="term" value="P:regulation of DNA-templated transcription"/>
    <property type="evidence" value="ECO:0007669"/>
    <property type="project" value="InterPro"/>
</dbReference>
<keyword evidence="4" id="KW-0804">Transcription</keyword>
<dbReference type="SMART" id="SM00028">
    <property type="entry name" value="TPR"/>
    <property type="match status" value="7"/>
</dbReference>
<dbReference type="InterPro" id="IPR005158">
    <property type="entry name" value="BTAD"/>
</dbReference>
<dbReference type="SMART" id="SM01043">
    <property type="entry name" value="BTAD"/>
    <property type="match status" value="1"/>
</dbReference>
<dbReference type="CDD" id="cd00383">
    <property type="entry name" value="trans_reg_C"/>
    <property type="match status" value="1"/>
</dbReference>
<dbReference type="PROSITE" id="PS51755">
    <property type="entry name" value="OMPR_PHOB"/>
    <property type="match status" value="1"/>
</dbReference>
<evidence type="ECO:0000256" key="1">
    <source>
        <dbReference type="ARBA" id="ARBA00005820"/>
    </source>
</evidence>
<evidence type="ECO:0000259" key="7">
    <source>
        <dbReference type="PROSITE" id="PS51755"/>
    </source>
</evidence>
<feature type="repeat" description="TPR" evidence="5">
    <location>
        <begin position="772"/>
        <end position="805"/>
    </location>
</feature>
<dbReference type="EMBL" id="BOMV01000076">
    <property type="protein sequence ID" value="GIE99655.1"/>
    <property type="molecule type" value="Genomic_DNA"/>
</dbReference>
<dbReference type="InterPro" id="IPR036388">
    <property type="entry name" value="WH-like_DNA-bd_sf"/>
</dbReference>
<dbReference type="InterPro" id="IPR016032">
    <property type="entry name" value="Sig_transdc_resp-reg_C-effctor"/>
</dbReference>
<dbReference type="SUPFAM" id="SSF48452">
    <property type="entry name" value="TPR-like"/>
    <property type="match status" value="3"/>
</dbReference>
<dbReference type="Gene3D" id="3.40.50.300">
    <property type="entry name" value="P-loop containing nucleotide triphosphate hydrolases"/>
    <property type="match status" value="1"/>
</dbReference>
<dbReference type="Gene3D" id="1.10.10.10">
    <property type="entry name" value="Winged helix-like DNA-binding domain superfamily/Winged helix DNA-binding domain"/>
    <property type="match status" value="1"/>
</dbReference>
<dbReference type="GO" id="GO:0043531">
    <property type="term" value="F:ADP binding"/>
    <property type="evidence" value="ECO:0007669"/>
    <property type="project" value="InterPro"/>
</dbReference>
<dbReference type="PRINTS" id="PR00364">
    <property type="entry name" value="DISEASERSIST"/>
</dbReference>
<dbReference type="InterPro" id="IPR051677">
    <property type="entry name" value="AfsR-DnrI-RedD_regulator"/>
</dbReference>
<dbReference type="GO" id="GO:0000160">
    <property type="term" value="P:phosphorelay signal transduction system"/>
    <property type="evidence" value="ECO:0007669"/>
    <property type="project" value="InterPro"/>
</dbReference>
<dbReference type="InterPro" id="IPR001867">
    <property type="entry name" value="OmpR/PhoB-type_DNA-bd"/>
</dbReference>
<evidence type="ECO:0000256" key="5">
    <source>
        <dbReference type="PROSITE-ProRule" id="PRU00339"/>
    </source>
</evidence>
<dbReference type="PANTHER" id="PTHR35807:SF1">
    <property type="entry name" value="TRANSCRIPTIONAL REGULATOR REDD"/>
    <property type="match status" value="1"/>
</dbReference>
<dbReference type="Proteomes" id="UP000636960">
    <property type="component" value="Unassembled WGS sequence"/>
</dbReference>
<dbReference type="InterPro" id="IPR011990">
    <property type="entry name" value="TPR-like_helical_dom_sf"/>
</dbReference>
<sequence length="1022" mass="108908">MTEQTRFGLLGPLVVVRDGREITIGADQERVLLAVLLVHANQVVSVDELITWLWPDGSPHNPRATLQNYVWRLRKKVGGLVTRPQGYLLATERRDLDGFRSLVAEAKRAADAGEAARRLRAALELWRGPILNDVRHDVLHRDLVPALTDEVLAALSLRVDADLDAGRHAQLVPELRALAAEHPLREGFWTQLMLALYRDGQQSEALATYRRLSRMLADELGIDPGPAARRLHEAILVSDPSLGTPSSAPATADSAWSVQRQLPLDLPGFVGRVDLAKLVTTKLAAAGAMPLVALTGLAGVGKTALVVRVAHAVADRFPDGQWYAQLGGGTAPRDPGAVLGELLLASGLGDAQVPVGVAARSAALRSRLAGRRVLLILDDAADVEHVLPLLPGSPGCAVLVTSREDLIGLAVRVGALCLTLDVLPVDEASLLVTELIGDQEPAAVAELADLCGRLPLALRIAGADIAARAAGIEAYLDSLRDAGRRLAQLAVPGDRRVSVRAAFDLSYVTLAEAERQLFRLLGLVPGPDVDVPAAAALAGCSPAEAERLLHRLDTAHLVRQYRPGRYLQHDLIRLYAAELAEPEAARLGRLFDFYVVSSTSAASQINPALSGGAGEDLPVVPHAATFSDREAAWAWLDQERENLIAAVGAGAIRLATVLVGYLYYGSHGQELKTVAAAGLRAARAKQDRGQEVRMLRFLADGHAVCGEREPAAEYAEQAASLARSLGDEAEEARVLIGLGEDYVELGRTQEAVDVLTRAAELSRRTGVLAVNANAISNLGNAYEVMGRTDEAIHCYLRTIAAAEELDLTEGVLFGLLDLGGAHWHAGRLVEAAEALERCLALSKRVVYRRPQTAAHLMLARVYATAGRDDTAQTHADTAFDLATKIGATDLLAGAHVEFGSGALRAGRHGDAVEHYTRALHLAAGGVSRRHEAAARIGLADTYVAVRRLDAARAHLEQGAVAGSDLPALAAMCLTVEARILGAEGRRTEATELSRRALSAHGRCGFRIGEDLTRQLLADLATT</sequence>
<dbReference type="PROSITE" id="PS50005">
    <property type="entry name" value="TPR"/>
    <property type="match status" value="2"/>
</dbReference>
<evidence type="ECO:0000313" key="9">
    <source>
        <dbReference type="Proteomes" id="UP000636960"/>
    </source>
</evidence>
<dbReference type="Gene3D" id="1.25.40.10">
    <property type="entry name" value="Tetratricopeptide repeat domain"/>
    <property type="match status" value="3"/>
</dbReference>
<dbReference type="CDD" id="cd15831">
    <property type="entry name" value="BTAD"/>
    <property type="match status" value="1"/>
</dbReference>
<evidence type="ECO:0000256" key="2">
    <source>
        <dbReference type="ARBA" id="ARBA00023015"/>
    </source>
</evidence>
<gene>
    <name evidence="8" type="ORF">Ari01nite_71200</name>
</gene>
<dbReference type="Pfam" id="PF00486">
    <property type="entry name" value="Trans_reg_C"/>
    <property type="match status" value="1"/>
</dbReference>
<dbReference type="RefSeq" id="WP_203786637.1">
    <property type="nucleotide sequence ID" value="NZ_BOMV01000076.1"/>
</dbReference>
<feature type="domain" description="OmpR/PhoB-type" evidence="7">
    <location>
        <begin position="1"/>
        <end position="101"/>
    </location>
</feature>
<dbReference type="AlphaFoldDB" id="A0A919K674"/>
<dbReference type="Pfam" id="PF03704">
    <property type="entry name" value="BTAD"/>
    <property type="match status" value="1"/>
</dbReference>
<dbReference type="Pfam" id="PF00931">
    <property type="entry name" value="NB-ARC"/>
    <property type="match status" value="1"/>
</dbReference>